<keyword evidence="3" id="KW-0804">Transcription</keyword>
<dbReference type="OrthoDB" id="9808725at2"/>
<accession>A0A4Q0I490</accession>
<feature type="domain" description="HTH marR-type" evidence="4">
    <location>
        <begin position="1"/>
        <end position="137"/>
    </location>
</feature>
<dbReference type="SMART" id="SM00347">
    <property type="entry name" value="HTH_MARR"/>
    <property type="match status" value="1"/>
</dbReference>
<dbReference type="InterPro" id="IPR036390">
    <property type="entry name" value="WH_DNA-bd_sf"/>
</dbReference>
<dbReference type="InterPro" id="IPR000835">
    <property type="entry name" value="HTH_MarR-typ"/>
</dbReference>
<reference evidence="6" key="1">
    <citation type="submission" date="2018-11" db="EMBL/GenBank/DDBJ databases">
        <title>Genome sequencing of a novel mesophilic and cellulolytic organism within the genus Hungateiclostridium.</title>
        <authorList>
            <person name="Rettenmaier R."/>
            <person name="Liebl W."/>
            <person name="Zverlov V."/>
        </authorList>
    </citation>
    <scope>NUCLEOTIDE SEQUENCE [LARGE SCALE GENOMIC DNA]</scope>
    <source>
        <strain evidence="6">N2K1</strain>
    </source>
</reference>
<dbReference type="GO" id="GO:0003677">
    <property type="term" value="F:DNA binding"/>
    <property type="evidence" value="ECO:0007669"/>
    <property type="project" value="UniProtKB-KW"/>
</dbReference>
<evidence type="ECO:0000259" key="4">
    <source>
        <dbReference type="PROSITE" id="PS50995"/>
    </source>
</evidence>
<dbReference type="InterPro" id="IPR023187">
    <property type="entry name" value="Tscrpt_reg_MarR-type_CS"/>
</dbReference>
<dbReference type="GO" id="GO:0003700">
    <property type="term" value="F:DNA-binding transcription factor activity"/>
    <property type="evidence" value="ECO:0007669"/>
    <property type="project" value="InterPro"/>
</dbReference>
<evidence type="ECO:0000256" key="1">
    <source>
        <dbReference type="ARBA" id="ARBA00023015"/>
    </source>
</evidence>
<keyword evidence="2" id="KW-0238">DNA-binding</keyword>
<comment type="caution">
    <text evidence="5">The sequence shown here is derived from an EMBL/GenBank/DDBJ whole genome shotgun (WGS) entry which is preliminary data.</text>
</comment>
<proteinExistence type="predicted"/>
<evidence type="ECO:0000313" key="5">
    <source>
        <dbReference type="EMBL" id="RXE59113.1"/>
    </source>
</evidence>
<dbReference type="PANTHER" id="PTHR42756">
    <property type="entry name" value="TRANSCRIPTIONAL REGULATOR, MARR"/>
    <property type="match status" value="1"/>
</dbReference>
<keyword evidence="6" id="KW-1185">Reference proteome</keyword>
<name>A0A4Q0I490_9FIRM</name>
<dbReference type="EMBL" id="RLII01000009">
    <property type="protein sequence ID" value="RXE59113.1"/>
    <property type="molecule type" value="Genomic_DNA"/>
</dbReference>
<organism evidence="5 6">
    <name type="scientific">Acetivibrio mesophilus</name>
    <dbReference type="NCBI Taxonomy" id="2487273"/>
    <lineage>
        <taxon>Bacteria</taxon>
        <taxon>Bacillati</taxon>
        <taxon>Bacillota</taxon>
        <taxon>Clostridia</taxon>
        <taxon>Eubacteriales</taxon>
        <taxon>Oscillospiraceae</taxon>
        <taxon>Acetivibrio</taxon>
    </lineage>
</organism>
<dbReference type="PANTHER" id="PTHR42756:SF1">
    <property type="entry name" value="TRANSCRIPTIONAL REPRESSOR OF EMRAB OPERON"/>
    <property type="match status" value="1"/>
</dbReference>
<gene>
    <name evidence="5" type="ORF">EFD62_09130</name>
</gene>
<dbReference type="Pfam" id="PF01047">
    <property type="entry name" value="MarR"/>
    <property type="match status" value="1"/>
</dbReference>
<dbReference type="Gene3D" id="1.10.10.10">
    <property type="entry name" value="Winged helix-like DNA-binding domain superfamily/Winged helix DNA-binding domain"/>
    <property type="match status" value="1"/>
</dbReference>
<evidence type="ECO:0000313" key="6">
    <source>
        <dbReference type="Proteomes" id="UP000289166"/>
    </source>
</evidence>
<protein>
    <submittedName>
        <fullName evidence="5">MarR family transcriptional regulator</fullName>
    </submittedName>
</protein>
<dbReference type="SUPFAM" id="SSF46785">
    <property type="entry name" value="Winged helix' DNA-binding domain"/>
    <property type="match status" value="1"/>
</dbReference>
<evidence type="ECO:0000256" key="2">
    <source>
        <dbReference type="ARBA" id="ARBA00023125"/>
    </source>
</evidence>
<dbReference type="PROSITE" id="PS01117">
    <property type="entry name" value="HTH_MARR_1"/>
    <property type="match status" value="1"/>
</dbReference>
<dbReference type="InterPro" id="IPR036388">
    <property type="entry name" value="WH-like_DNA-bd_sf"/>
</dbReference>
<dbReference type="PRINTS" id="PR00598">
    <property type="entry name" value="HTHMARR"/>
</dbReference>
<dbReference type="Proteomes" id="UP000289166">
    <property type="component" value="Unassembled WGS sequence"/>
</dbReference>
<dbReference type="AlphaFoldDB" id="A0A4Q0I490"/>
<evidence type="ECO:0000256" key="3">
    <source>
        <dbReference type="ARBA" id="ARBA00023163"/>
    </source>
</evidence>
<dbReference type="RefSeq" id="WP_069194455.1">
    <property type="nucleotide sequence ID" value="NZ_RLII01000009.1"/>
</dbReference>
<keyword evidence="1" id="KW-0805">Transcription regulation</keyword>
<sequence length="146" mass="16978">MKTNGGFLISQIKQVQGRVFEKLLGEAGIEEFNGPQGRILYVLWQEDNLPIVELSRRTGLAKTTLTSMLDRLEARGFLNRGFDKSDRRIIRIILTDMARSMKDKYNQVSEDMNKIFYKGFSSDEITQFEGYLQKILDNLYKEENNK</sequence>
<dbReference type="PROSITE" id="PS50995">
    <property type="entry name" value="HTH_MARR_2"/>
    <property type="match status" value="1"/>
</dbReference>